<reference evidence="1" key="1">
    <citation type="journal article" date="2015" name="Nature">
        <title>Complex archaea that bridge the gap between prokaryotes and eukaryotes.</title>
        <authorList>
            <person name="Spang A."/>
            <person name="Saw J.H."/>
            <person name="Jorgensen S.L."/>
            <person name="Zaremba-Niedzwiedzka K."/>
            <person name="Martijn J."/>
            <person name="Lind A.E."/>
            <person name="van Eijk R."/>
            <person name="Schleper C."/>
            <person name="Guy L."/>
            <person name="Ettema T.J."/>
        </authorList>
    </citation>
    <scope>NUCLEOTIDE SEQUENCE</scope>
</reference>
<organism evidence="1">
    <name type="scientific">marine sediment metagenome</name>
    <dbReference type="NCBI Taxonomy" id="412755"/>
    <lineage>
        <taxon>unclassified sequences</taxon>
        <taxon>metagenomes</taxon>
        <taxon>ecological metagenomes</taxon>
    </lineage>
</organism>
<gene>
    <name evidence="1" type="ORF">LCGC14_0504430</name>
</gene>
<proteinExistence type="predicted"/>
<sequence>MFGLKAKLIGLAVVVAVIGVLAWQVKYWHGAYVVAKQAFVVEQLAHEVTAKSFSSYKLNAEAQVARTQKALDDLGHKYNKARVKSNELSKKLAKVDFTEQVQRFPAWIGRNINRATAVKLRNIEDLSADFSRGSSADNQETP</sequence>
<dbReference type="EMBL" id="LAZR01000598">
    <property type="protein sequence ID" value="KKN63173.1"/>
    <property type="molecule type" value="Genomic_DNA"/>
</dbReference>
<protein>
    <submittedName>
        <fullName evidence="1">Uncharacterized protein</fullName>
    </submittedName>
</protein>
<evidence type="ECO:0000313" key="1">
    <source>
        <dbReference type="EMBL" id="KKN63173.1"/>
    </source>
</evidence>
<accession>A0A0F9VBH3</accession>
<dbReference type="AlphaFoldDB" id="A0A0F9VBH3"/>
<name>A0A0F9VBH3_9ZZZZ</name>
<comment type="caution">
    <text evidence="1">The sequence shown here is derived from an EMBL/GenBank/DDBJ whole genome shotgun (WGS) entry which is preliminary data.</text>
</comment>